<dbReference type="OrthoDB" id="10461752at2759"/>
<feature type="compositionally biased region" description="Basic and acidic residues" evidence="1">
    <location>
        <begin position="152"/>
        <end position="168"/>
    </location>
</feature>
<evidence type="ECO:0000313" key="3">
    <source>
        <dbReference type="Proteomes" id="UP000030706"/>
    </source>
</evidence>
<dbReference type="AlphaFoldDB" id="A0A074XJK3"/>
<dbReference type="GeneID" id="40748226"/>
<evidence type="ECO:0000313" key="2">
    <source>
        <dbReference type="EMBL" id="KEQ82217.1"/>
    </source>
</evidence>
<evidence type="ECO:0000256" key="1">
    <source>
        <dbReference type="SAM" id="MobiDB-lite"/>
    </source>
</evidence>
<dbReference type="EMBL" id="KL584988">
    <property type="protein sequence ID" value="KEQ82217.1"/>
    <property type="molecule type" value="Genomic_DNA"/>
</dbReference>
<feature type="compositionally biased region" description="Polar residues" evidence="1">
    <location>
        <begin position="1"/>
        <end position="15"/>
    </location>
</feature>
<feature type="compositionally biased region" description="Basic residues" evidence="1">
    <location>
        <begin position="139"/>
        <end position="151"/>
    </location>
</feature>
<name>A0A074XJK3_AURPU</name>
<organism evidence="2 3">
    <name type="scientific">Aureobasidium pullulans EXF-150</name>
    <dbReference type="NCBI Taxonomy" id="1043002"/>
    <lineage>
        <taxon>Eukaryota</taxon>
        <taxon>Fungi</taxon>
        <taxon>Dikarya</taxon>
        <taxon>Ascomycota</taxon>
        <taxon>Pezizomycotina</taxon>
        <taxon>Dothideomycetes</taxon>
        <taxon>Dothideomycetidae</taxon>
        <taxon>Dothideales</taxon>
        <taxon>Saccotheciaceae</taxon>
        <taxon>Aureobasidium</taxon>
    </lineage>
</organism>
<dbReference type="RefSeq" id="XP_029758404.1">
    <property type="nucleotide sequence ID" value="XM_029905920.1"/>
</dbReference>
<gene>
    <name evidence="2" type="ORF">M438DRAFT_347485</name>
</gene>
<protein>
    <submittedName>
        <fullName evidence="2">Uncharacterized protein</fullName>
    </submittedName>
</protein>
<keyword evidence="3" id="KW-1185">Reference proteome</keyword>
<proteinExistence type="predicted"/>
<dbReference type="Proteomes" id="UP000030706">
    <property type="component" value="Unassembled WGS sequence"/>
</dbReference>
<feature type="compositionally biased region" description="Polar residues" evidence="1">
    <location>
        <begin position="67"/>
        <end position="76"/>
    </location>
</feature>
<feature type="compositionally biased region" description="Polar residues" evidence="1">
    <location>
        <begin position="37"/>
        <end position="47"/>
    </location>
</feature>
<feature type="region of interest" description="Disordered" evidence="1">
    <location>
        <begin position="67"/>
        <end position="174"/>
    </location>
</feature>
<feature type="compositionally biased region" description="Basic and acidic residues" evidence="1">
    <location>
        <begin position="124"/>
        <end position="133"/>
    </location>
</feature>
<feature type="region of interest" description="Disordered" evidence="1">
    <location>
        <begin position="1"/>
        <end position="47"/>
    </location>
</feature>
<reference evidence="2 3" key="1">
    <citation type="journal article" date="2014" name="BMC Genomics">
        <title>Genome sequencing of four Aureobasidium pullulans varieties: biotechnological potential, stress tolerance, and description of new species.</title>
        <authorList>
            <person name="Gostin Ar C."/>
            <person name="Ohm R.A."/>
            <person name="Kogej T."/>
            <person name="Sonjak S."/>
            <person name="Turk M."/>
            <person name="Zajc J."/>
            <person name="Zalar P."/>
            <person name="Grube M."/>
            <person name="Sun H."/>
            <person name="Han J."/>
            <person name="Sharma A."/>
            <person name="Chiniquy J."/>
            <person name="Ngan C.Y."/>
            <person name="Lipzen A."/>
            <person name="Barry K."/>
            <person name="Grigoriev I.V."/>
            <person name="Gunde-Cimerman N."/>
        </authorList>
    </citation>
    <scope>NUCLEOTIDE SEQUENCE [LARGE SCALE GENOMIC DNA]</scope>
    <source>
        <strain evidence="2 3">EXF-150</strain>
    </source>
</reference>
<dbReference type="HOGENOM" id="CLU_1461021_0_0_1"/>
<accession>A0A074XJK3</accession>
<sequence>MTSFAQHPDTATPSTPHFVVQDPHNQRYVPAQYDHQPISSHQQFAPQTQPYPVQTQHYQQPRFAYQPEQQPATIHASQRPAYPAVPSYGPSPGGSDHGQQLRPVLDQRYSQSSFRSARTHRSTRSADSDRSQDSTKSYKSSRSHRSHRSHHSTKDESKDRRKKRDLDARPTMGDSVMLVVNHFRDMLSSDTRSRR</sequence>